<protein>
    <submittedName>
        <fullName evidence="9">Uu.00g005120.m01.CDS01</fullName>
    </submittedName>
</protein>
<feature type="chain" id="PRO_5042484274" evidence="7">
    <location>
        <begin position="18"/>
        <end position="198"/>
    </location>
</feature>
<evidence type="ECO:0000256" key="3">
    <source>
        <dbReference type="ARBA" id="ARBA00023008"/>
    </source>
</evidence>
<reference evidence="9" key="1">
    <citation type="submission" date="2023-10" db="EMBL/GenBank/DDBJ databases">
        <authorList>
            <person name="Hackl T."/>
        </authorList>
    </citation>
    <scope>NUCLEOTIDE SEQUENCE</scope>
</reference>
<evidence type="ECO:0000256" key="5">
    <source>
        <dbReference type="ARBA" id="ARBA00023180"/>
    </source>
</evidence>
<keyword evidence="10" id="KW-1185">Reference proteome</keyword>
<gene>
    <name evidence="9" type="ORF">KHLLAP_LOCUS6850</name>
</gene>
<keyword evidence="3" id="KW-0186">Copper</keyword>
<evidence type="ECO:0000256" key="1">
    <source>
        <dbReference type="ARBA" id="ARBA00001973"/>
    </source>
</evidence>
<dbReference type="PANTHER" id="PTHR36575">
    <property type="entry name" value="BINDING PROTEIN, PUTATIVE (AFU_ORTHOLOGUE AFUA_1G14430)-RELATED"/>
    <property type="match status" value="1"/>
</dbReference>
<name>A0AAI8VKP7_9PEZI</name>
<dbReference type="GO" id="GO:0046872">
    <property type="term" value="F:metal ion binding"/>
    <property type="evidence" value="ECO:0007669"/>
    <property type="project" value="UniProtKB-KW"/>
</dbReference>
<feature type="signal peptide" evidence="7">
    <location>
        <begin position="1"/>
        <end position="17"/>
    </location>
</feature>
<evidence type="ECO:0000256" key="6">
    <source>
        <dbReference type="ARBA" id="ARBA00034311"/>
    </source>
</evidence>
<dbReference type="PANTHER" id="PTHR36575:SF2">
    <property type="entry name" value="CHITIN-BINDING TYPE-4 DOMAIN-CONTAINING PROTEIN-RELATED"/>
    <property type="match status" value="1"/>
</dbReference>
<organism evidence="9 10">
    <name type="scientific">Anthostomella pinea</name>
    <dbReference type="NCBI Taxonomy" id="933095"/>
    <lineage>
        <taxon>Eukaryota</taxon>
        <taxon>Fungi</taxon>
        <taxon>Dikarya</taxon>
        <taxon>Ascomycota</taxon>
        <taxon>Pezizomycotina</taxon>
        <taxon>Sordariomycetes</taxon>
        <taxon>Xylariomycetidae</taxon>
        <taxon>Xylariales</taxon>
        <taxon>Xylariaceae</taxon>
        <taxon>Anthostomella</taxon>
    </lineage>
</organism>
<comment type="caution">
    <text evidence="9">The sequence shown here is derived from an EMBL/GenBank/DDBJ whole genome shotgun (WGS) entry which is preliminary data.</text>
</comment>
<dbReference type="AlphaFoldDB" id="A0AAI8VKP7"/>
<evidence type="ECO:0000256" key="4">
    <source>
        <dbReference type="ARBA" id="ARBA00023157"/>
    </source>
</evidence>
<accession>A0AAI8VKP7</accession>
<evidence type="ECO:0000313" key="9">
    <source>
        <dbReference type="EMBL" id="CAJ2506382.1"/>
    </source>
</evidence>
<dbReference type="Gene3D" id="2.70.50.70">
    <property type="match status" value="1"/>
</dbReference>
<dbReference type="InterPro" id="IPR052282">
    <property type="entry name" value="Starch-active_LPMO"/>
</dbReference>
<comment type="similarity">
    <text evidence="6">Belongs to the polysaccharide monooxygenase AA13 family.</text>
</comment>
<evidence type="ECO:0000256" key="2">
    <source>
        <dbReference type="ARBA" id="ARBA00022723"/>
    </source>
</evidence>
<keyword evidence="4" id="KW-1015">Disulfide bond</keyword>
<sequence>MQPQLLPLAALAATVSAHGYISSPYMRAPGNATTAACGQSIVAAIVADKTSHVEGLPELGAAAGSGYHAESCNLWLCRGVQFADNVAHVQKYTPGQSVNIQVALTIPHVGSANVSVVDTRTNEIVGEPLLSWPSGYADEQAFYAGETPVNQTDFNVTIPTTLGSQCADAGACVLQWWWYGTGAKQTYESCVDFTVAAA</sequence>
<proteinExistence type="inferred from homology"/>
<evidence type="ECO:0000256" key="7">
    <source>
        <dbReference type="SAM" id="SignalP"/>
    </source>
</evidence>
<feature type="domain" description="Chitin-binding type-4" evidence="8">
    <location>
        <begin position="18"/>
        <end position="193"/>
    </location>
</feature>
<evidence type="ECO:0000313" key="10">
    <source>
        <dbReference type="Proteomes" id="UP001295740"/>
    </source>
</evidence>
<dbReference type="EMBL" id="CAUWAG010000008">
    <property type="protein sequence ID" value="CAJ2506382.1"/>
    <property type="molecule type" value="Genomic_DNA"/>
</dbReference>
<dbReference type="Pfam" id="PF03067">
    <property type="entry name" value="LPMO_10"/>
    <property type="match status" value="1"/>
</dbReference>
<dbReference type="InterPro" id="IPR004302">
    <property type="entry name" value="Cellulose/chitin-bd_N"/>
</dbReference>
<comment type="cofactor">
    <cofactor evidence="1">
        <name>Cu(2+)</name>
        <dbReference type="ChEBI" id="CHEBI:29036"/>
    </cofactor>
</comment>
<dbReference type="Proteomes" id="UP001295740">
    <property type="component" value="Unassembled WGS sequence"/>
</dbReference>
<evidence type="ECO:0000259" key="8">
    <source>
        <dbReference type="Pfam" id="PF03067"/>
    </source>
</evidence>
<keyword evidence="7" id="KW-0732">Signal</keyword>
<keyword evidence="2" id="KW-0479">Metal-binding</keyword>
<keyword evidence="5" id="KW-0325">Glycoprotein</keyword>